<evidence type="ECO:0000259" key="9">
    <source>
        <dbReference type="PROSITE" id="PS50928"/>
    </source>
</evidence>
<keyword evidence="6 8" id="KW-1133">Transmembrane helix</keyword>
<keyword evidence="11" id="KW-1185">Reference proteome</keyword>
<dbReference type="PANTHER" id="PTHR43357">
    <property type="entry name" value="INNER MEMBRANE ABC TRANSPORTER PERMEASE PROTEIN YDCV"/>
    <property type="match status" value="1"/>
</dbReference>
<evidence type="ECO:0000256" key="6">
    <source>
        <dbReference type="ARBA" id="ARBA00022989"/>
    </source>
</evidence>
<protein>
    <submittedName>
        <fullName evidence="10">Spermidine/putrescine transport system permease protein PotC</fullName>
    </submittedName>
</protein>
<dbReference type="InterPro" id="IPR035906">
    <property type="entry name" value="MetI-like_sf"/>
</dbReference>
<comment type="subcellular location">
    <subcellularLocation>
        <location evidence="1">Cell inner membrane</location>
        <topology evidence="1">Multi-pass membrane protein</topology>
    </subcellularLocation>
</comment>
<organism evidence="10 11">
    <name type="scientific">Geodia barretti</name>
    <name type="common">Barrett's horny sponge</name>
    <dbReference type="NCBI Taxonomy" id="519541"/>
    <lineage>
        <taxon>Eukaryota</taxon>
        <taxon>Metazoa</taxon>
        <taxon>Porifera</taxon>
        <taxon>Demospongiae</taxon>
        <taxon>Heteroscleromorpha</taxon>
        <taxon>Tetractinellida</taxon>
        <taxon>Astrophorina</taxon>
        <taxon>Geodiidae</taxon>
        <taxon>Geodia</taxon>
    </lineage>
</organism>
<evidence type="ECO:0000256" key="4">
    <source>
        <dbReference type="ARBA" id="ARBA00022519"/>
    </source>
</evidence>
<evidence type="ECO:0000256" key="7">
    <source>
        <dbReference type="ARBA" id="ARBA00023136"/>
    </source>
</evidence>
<gene>
    <name evidence="10" type="ORF">GBAR_LOCUS19548</name>
</gene>
<accession>A0AA35WUY6</accession>
<comment type="caution">
    <text evidence="10">The sequence shown here is derived from an EMBL/GenBank/DDBJ whole genome shotgun (WGS) entry which is preliminary data.</text>
</comment>
<reference evidence="10" key="1">
    <citation type="submission" date="2023-03" db="EMBL/GenBank/DDBJ databases">
        <authorList>
            <person name="Steffen K."/>
            <person name="Cardenas P."/>
        </authorList>
    </citation>
    <scope>NUCLEOTIDE SEQUENCE</scope>
</reference>
<keyword evidence="4" id="KW-0997">Cell inner membrane</keyword>
<name>A0AA35WUY6_GEOBA</name>
<keyword evidence="7 8" id="KW-0472">Membrane</keyword>
<evidence type="ECO:0000313" key="11">
    <source>
        <dbReference type="Proteomes" id="UP001174909"/>
    </source>
</evidence>
<feature type="transmembrane region" description="Helical" evidence="8">
    <location>
        <begin position="132"/>
        <end position="156"/>
    </location>
</feature>
<dbReference type="PROSITE" id="PS50928">
    <property type="entry name" value="ABC_TM1"/>
    <property type="match status" value="1"/>
</dbReference>
<feature type="transmembrane region" description="Helical" evidence="8">
    <location>
        <begin position="65"/>
        <end position="86"/>
    </location>
</feature>
<feature type="transmembrane region" description="Helical" evidence="8">
    <location>
        <begin position="98"/>
        <end position="120"/>
    </location>
</feature>
<evidence type="ECO:0000256" key="8">
    <source>
        <dbReference type="SAM" id="Phobius"/>
    </source>
</evidence>
<dbReference type="Gene3D" id="1.10.3720.10">
    <property type="entry name" value="MetI-like"/>
    <property type="match status" value="1"/>
</dbReference>
<keyword evidence="5 8" id="KW-0812">Transmembrane</keyword>
<evidence type="ECO:0000256" key="2">
    <source>
        <dbReference type="ARBA" id="ARBA00022448"/>
    </source>
</evidence>
<keyword evidence="3" id="KW-1003">Cell membrane</keyword>
<evidence type="ECO:0000256" key="1">
    <source>
        <dbReference type="ARBA" id="ARBA00004429"/>
    </source>
</evidence>
<dbReference type="InterPro" id="IPR000515">
    <property type="entry name" value="MetI-like"/>
</dbReference>
<keyword evidence="2" id="KW-0813">Transport</keyword>
<dbReference type="GO" id="GO:0005886">
    <property type="term" value="C:plasma membrane"/>
    <property type="evidence" value="ECO:0007669"/>
    <property type="project" value="UniProtKB-SubCell"/>
</dbReference>
<dbReference type="AlphaFoldDB" id="A0AA35WUY6"/>
<evidence type="ECO:0000256" key="5">
    <source>
        <dbReference type="ARBA" id="ARBA00022692"/>
    </source>
</evidence>
<feature type="domain" description="ABC transmembrane type-1" evidence="9">
    <location>
        <begin position="61"/>
        <end position="249"/>
    </location>
</feature>
<evidence type="ECO:0000256" key="3">
    <source>
        <dbReference type="ARBA" id="ARBA00022475"/>
    </source>
</evidence>
<dbReference type="SUPFAM" id="SSF161098">
    <property type="entry name" value="MetI-like"/>
    <property type="match status" value="1"/>
</dbReference>
<proteinExistence type="predicted"/>
<dbReference type="EMBL" id="CASHTH010002752">
    <property type="protein sequence ID" value="CAI8034778.1"/>
    <property type="molecule type" value="Genomic_DNA"/>
</dbReference>
<sequence>MAFCAAVFVFLIAPIVVIVPLSFNVQPYFTFTEGMLRLDPSAYSLRWYRTVVGDPEWVRALFNSLFIGLSATALATALGTLAALGLTHPALPGRSAIMGLLISPMITPVIISAAGMFFFYSNLGLTQTHLGLILAHATLGTPFVVITVTATLSGFDTNLYRAAASLGAGPLRTFRRVVLPLIAPGVISGALFAFATSFDEVVTVLFMGGLEQRTVPRQMWTGIREQISPAILAVATLLIVFSLLFMLSVEWLRRRARAD</sequence>
<dbReference type="GO" id="GO:0055085">
    <property type="term" value="P:transmembrane transport"/>
    <property type="evidence" value="ECO:0007669"/>
    <property type="project" value="InterPro"/>
</dbReference>
<evidence type="ECO:0000313" key="10">
    <source>
        <dbReference type="EMBL" id="CAI8034778.1"/>
    </source>
</evidence>
<dbReference type="Pfam" id="PF00528">
    <property type="entry name" value="BPD_transp_1"/>
    <property type="match status" value="1"/>
</dbReference>
<dbReference type="Proteomes" id="UP001174909">
    <property type="component" value="Unassembled WGS sequence"/>
</dbReference>
<dbReference type="CDD" id="cd06261">
    <property type="entry name" value="TM_PBP2"/>
    <property type="match status" value="1"/>
</dbReference>
<feature type="transmembrane region" description="Helical" evidence="8">
    <location>
        <begin position="227"/>
        <end position="247"/>
    </location>
</feature>
<feature type="transmembrane region" description="Helical" evidence="8">
    <location>
        <begin position="177"/>
        <end position="198"/>
    </location>
</feature>
<dbReference type="PANTHER" id="PTHR43357:SF4">
    <property type="entry name" value="INNER MEMBRANE ABC TRANSPORTER PERMEASE PROTEIN YDCV"/>
    <property type="match status" value="1"/>
</dbReference>